<dbReference type="Pfam" id="PF03602">
    <property type="entry name" value="Cons_hypoth95"/>
    <property type="match status" value="1"/>
</dbReference>
<dbReference type="SUPFAM" id="SSF53335">
    <property type="entry name" value="S-adenosyl-L-methionine-dependent methyltransferases"/>
    <property type="match status" value="1"/>
</dbReference>
<comment type="caution">
    <text evidence="4">The sequence shown here is derived from an EMBL/GenBank/DDBJ whole genome shotgun (WGS) entry which is preliminary data.</text>
</comment>
<dbReference type="Gene3D" id="3.40.50.150">
    <property type="entry name" value="Vaccinia Virus protein VP39"/>
    <property type="match status" value="1"/>
</dbReference>
<organism evidence="4 5">
    <name type="scientific">Cyanobium gracile UHCC 0281</name>
    <dbReference type="NCBI Taxonomy" id="3110309"/>
    <lineage>
        <taxon>Bacteria</taxon>
        <taxon>Bacillati</taxon>
        <taxon>Cyanobacteriota</taxon>
        <taxon>Cyanophyceae</taxon>
        <taxon>Synechococcales</taxon>
        <taxon>Prochlorococcaceae</taxon>
        <taxon>Cyanobium</taxon>
    </lineage>
</organism>
<dbReference type="EMBL" id="JAYGHY010000038">
    <property type="protein sequence ID" value="MEA5443128.1"/>
    <property type="molecule type" value="Genomic_DNA"/>
</dbReference>
<dbReference type="EC" id="2.1.1.171" evidence="4"/>
<reference evidence="4 5" key="1">
    <citation type="submission" date="2023-12" db="EMBL/GenBank/DDBJ databases">
        <title>Baltic Sea Cyanobacteria.</title>
        <authorList>
            <person name="Delbaje E."/>
            <person name="Fewer D.P."/>
            <person name="Shishido T.K."/>
        </authorList>
    </citation>
    <scope>NUCLEOTIDE SEQUENCE [LARGE SCALE GENOMIC DNA]</scope>
    <source>
        <strain evidence="4 5">UHCC 0281</strain>
    </source>
</reference>
<keyword evidence="1 4" id="KW-0489">Methyltransferase</keyword>
<feature type="region of interest" description="Disordered" evidence="3">
    <location>
        <begin position="1"/>
        <end position="21"/>
    </location>
</feature>
<evidence type="ECO:0000256" key="1">
    <source>
        <dbReference type="ARBA" id="ARBA00022603"/>
    </source>
</evidence>
<dbReference type="Proteomes" id="UP001302329">
    <property type="component" value="Unassembled WGS sequence"/>
</dbReference>
<sequence>MTLRVSGGRRLQSPPGSTARPTAARVRLAVMNLLAAEVPGSRWLDLCCGSGVMACEALQRGAAQVVAVERDRRIAAVARGNLEATLGGRTALEGSEAQRVDVVQSDVLRWLATRPSATPPIRFDLIYADPPYAAGLHGPIAAAIGAGRWLEPGGTLVWECASNGVPPDPPGWQRRDCRRYGGTTLVLLQERPDQGKPSHLEGSIP</sequence>
<dbReference type="PROSITE" id="PS00092">
    <property type="entry name" value="N6_MTASE"/>
    <property type="match status" value="1"/>
</dbReference>
<dbReference type="PANTHER" id="PTHR43542:SF1">
    <property type="entry name" value="METHYLTRANSFERASE"/>
    <property type="match status" value="1"/>
</dbReference>
<gene>
    <name evidence="4" type="primary">rsmD</name>
    <name evidence="4" type="ORF">VB739_11250</name>
</gene>
<dbReference type="PANTHER" id="PTHR43542">
    <property type="entry name" value="METHYLTRANSFERASE"/>
    <property type="match status" value="1"/>
</dbReference>
<dbReference type="CDD" id="cd02440">
    <property type="entry name" value="AdoMet_MTases"/>
    <property type="match status" value="1"/>
</dbReference>
<dbReference type="InterPro" id="IPR029063">
    <property type="entry name" value="SAM-dependent_MTases_sf"/>
</dbReference>
<dbReference type="NCBIfam" id="TIGR00095">
    <property type="entry name" value="16S rRNA (guanine(966)-N(2))-methyltransferase RsmD"/>
    <property type="match status" value="1"/>
</dbReference>
<dbReference type="PIRSF" id="PIRSF004553">
    <property type="entry name" value="CHP00095"/>
    <property type="match status" value="1"/>
</dbReference>
<dbReference type="GO" id="GO:0052913">
    <property type="term" value="F:16S rRNA (guanine(966)-N(2))-methyltransferase activity"/>
    <property type="evidence" value="ECO:0007669"/>
    <property type="project" value="UniProtKB-EC"/>
</dbReference>
<evidence type="ECO:0000256" key="3">
    <source>
        <dbReference type="SAM" id="MobiDB-lite"/>
    </source>
</evidence>
<evidence type="ECO:0000256" key="2">
    <source>
        <dbReference type="ARBA" id="ARBA00022679"/>
    </source>
</evidence>
<accession>A0ABU5SXA5</accession>
<evidence type="ECO:0000313" key="4">
    <source>
        <dbReference type="EMBL" id="MEA5443128.1"/>
    </source>
</evidence>
<protein>
    <submittedName>
        <fullName evidence="4">16S rRNA (Guanine(966)-N(2))-methyltransferase RsmD</fullName>
        <ecNumber evidence="4">2.1.1.171</ecNumber>
    </submittedName>
</protein>
<dbReference type="InterPro" id="IPR004398">
    <property type="entry name" value="RNA_MeTrfase_RsmD"/>
</dbReference>
<proteinExistence type="predicted"/>
<keyword evidence="2 4" id="KW-0808">Transferase</keyword>
<evidence type="ECO:0000313" key="5">
    <source>
        <dbReference type="Proteomes" id="UP001302329"/>
    </source>
</evidence>
<dbReference type="InterPro" id="IPR002052">
    <property type="entry name" value="DNA_methylase_N6_adenine_CS"/>
</dbReference>
<dbReference type="RefSeq" id="WP_323357142.1">
    <property type="nucleotide sequence ID" value="NZ_JAYGHY010000038.1"/>
</dbReference>
<name>A0ABU5SXA5_9CYAN</name>
<keyword evidence="5" id="KW-1185">Reference proteome</keyword>